<proteinExistence type="predicted"/>
<sequence>MRKILFLFSFLIGATAIAQVNNETNNDSVTGIKKTLLEFSKEKGYPLTTGYFPVGFFDIDLKTLVKYNNHEGLRLGVGGLTNDKLFEKYRFGGYVAYGFKDEEFKYSLGGSARVNKDKKTWISLYYTDDIKEIGTYDFLTDARFYSLFEPRLLNVIEFYDYKEWQANIQSELSPSIWTEFRVAHSDVNNFEDYYFIDEGKTYNQYKLAEAILSFRVKLKTDTIVNDDGNRVPTDRLPKISTQITKGFKDVAGSDFNYAKFGLKLDYEIKRKNLSSTSFILQSEIATGDLPLTHLFHAFPNQPIKETVFKRFSVAGVQSFETMYFGEFFSDKLAMLQMKHTFRRFRLAEKWNPELVLISRHAIGDMKDTDRHFGIPFNTLDHPYNEAGLELNKIALGFGLSFAYRYGYYSLPNFEDNISFKFTFNLKV</sequence>
<gene>
    <name evidence="2" type="ORF">K8344_05710</name>
</gene>
<reference evidence="2" key="1">
    <citation type="submission" date="2021-09" db="EMBL/GenBank/DDBJ databases">
        <title>Genome of Aequorivita sp. strain F64183.</title>
        <authorList>
            <person name="Wang Y."/>
        </authorList>
    </citation>
    <scope>NUCLEOTIDE SEQUENCE</scope>
    <source>
        <strain evidence="2">F64183</strain>
    </source>
</reference>
<accession>A0A9X1R2E6</accession>
<dbReference type="EMBL" id="JAIRBB010000003">
    <property type="protein sequence ID" value="MCG2430607.1"/>
    <property type="molecule type" value="Genomic_DNA"/>
</dbReference>
<comment type="caution">
    <text evidence="2">The sequence shown here is derived from an EMBL/GenBank/DDBJ whole genome shotgun (WGS) entry which is preliminary data.</text>
</comment>
<feature type="signal peptide" evidence="1">
    <location>
        <begin position="1"/>
        <end position="18"/>
    </location>
</feature>
<dbReference type="InterPro" id="IPR043741">
    <property type="entry name" value="DUF5686"/>
</dbReference>
<name>A0A9X1R2E6_9FLAO</name>
<organism evidence="2 3">
    <name type="scientific">Aequorivita xiaoshiensis</name>
    <dbReference type="NCBI Taxonomy" id="2874476"/>
    <lineage>
        <taxon>Bacteria</taxon>
        <taxon>Pseudomonadati</taxon>
        <taxon>Bacteroidota</taxon>
        <taxon>Flavobacteriia</taxon>
        <taxon>Flavobacteriales</taxon>
        <taxon>Flavobacteriaceae</taxon>
        <taxon>Aequorivita</taxon>
    </lineage>
</organism>
<feature type="chain" id="PRO_5040915267" evidence="1">
    <location>
        <begin position="19"/>
        <end position="427"/>
    </location>
</feature>
<dbReference type="AlphaFoldDB" id="A0A9X1R2E6"/>
<evidence type="ECO:0000313" key="3">
    <source>
        <dbReference type="Proteomes" id="UP001139462"/>
    </source>
</evidence>
<keyword evidence="3" id="KW-1185">Reference proteome</keyword>
<dbReference type="Pfam" id="PF18939">
    <property type="entry name" value="DUF5686"/>
    <property type="match status" value="1"/>
</dbReference>
<dbReference type="Proteomes" id="UP001139462">
    <property type="component" value="Unassembled WGS sequence"/>
</dbReference>
<protein>
    <submittedName>
        <fullName evidence="2">DUF5686 family protein</fullName>
    </submittedName>
</protein>
<keyword evidence="1" id="KW-0732">Signal</keyword>
<evidence type="ECO:0000313" key="2">
    <source>
        <dbReference type="EMBL" id="MCG2430607.1"/>
    </source>
</evidence>
<dbReference type="RefSeq" id="WP_237607790.1">
    <property type="nucleotide sequence ID" value="NZ_JAIRBB010000003.1"/>
</dbReference>
<evidence type="ECO:0000256" key="1">
    <source>
        <dbReference type="SAM" id="SignalP"/>
    </source>
</evidence>